<dbReference type="Gene3D" id="2.60.450.10">
    <property type="entry name" value="Lipopolysaccharide (LPS) transport protein A like domain"/>
    <property type="match status" value="1"/>
</dbReference>
<feature type="chain" id="PRO_5011800945" description="Lipopolysaccharide export system protein LptA" evidence="4">
    <location>
        <begin position="29"/>
        <end position="179"/>
    </location>
</feature>
<evidence type="ECO:0000256" key="2">
    <source>
        <dbReference type="ARBA" id="ARBA00022729"/>
    </source>
</evidence>
<dbReference type="NCBIfam" id="TIGR03002">
    <property type="entry name" value="outer_YhbN_LptA"/>
    <property type="match status" value="1"/>
</dbReference>
<comment type="similarity">
    <text evidence="4">Belongs to the LptA family.</text>
</comment>
<keyword evidence="3 4" id="KW-0574">Periplasm</keyword>
<comment type="function">
    <text evidence="4">Involved in the assembly of lipopolysaccharide (LPS). Required for the translocation of LPS from the inner membrane to the outer membrane. May form a bridge between the inner membrane and the outer membrane, via interactions with LptC and LptD, thereby facilitating LPS transfer across the periplasm.</text>
</comment>
<dbReference type="GO" id="GO:0030288">
    <property type="term" value="C:outer membrane-bounded periplasmic space"/>
    <property type="evidence" value="ECO:0007669"/>
    <property type="project" value="TreeGrafter"/>
</dbReference>
<dbReference type="PANTHER" id="PTHR36504">
    <property type="entry name" value="LIPOPOLYSACCHARIDE EXPORT SYSTEM PROTEIN LPTA"/>
    <property type="match status" value="1"/>
</dbReference>
<dbReference type="OrthoDB" id="9795964at2"/>
<dbReference type="GO" id="GO:0009279">
    <property type="term" value="C:cell outer membrane"/>
    <property type="evidence" value="ECO:0007669"/>
    <property type="project" value="TreeGrafter"/>
</dbReference>
<gene>
    <name evidence="4" type="primary">lptA</name>
    <name evidence="6" type="ORF">SAMN05216262_104153</name>
</gene>
<feature type="signal peptide" evidence="4">
    <location>
        <begin position="1"/>
        <end position="28"/>
    </location>
</feature>
<evidence type="ECO:0000313" key="6">
    <source>
        <dbReference type="EMBL" id="SEK97909.1"/>
    </source>
</evidence>
<dbReference type="GO" id="GO:0001530">
    <property type="term" value="F:lipopolysaccharide binding"/>
    <property type="evidence" value="ECO:0007669"/>
    <property type="project" value="InterPro"/>
</dbReference>
<evidence type="ECO:0000256" key="1">
    <source>
        <dbReference type="ARBA" id="ARBA00022448"/>
    </source>
</evidence>
<protein>
    <recommendedName>
        <fullName evidence="4">Lipopolysaccharide export system protein LptA</fullName>
    </recommendedName>
</protein>
<dbReference type="GO" id="GO:0017089">
    <property type="term" value="F:glycolipid transfer activity"/>
    <property type="evidence" value="ECO:0007669"/>
    <property type="project" value="TreeGrafter"/>
</dbReference>
<dbReference type="GO" id="GO:0015920">
    <property type="term" value="P:lipopolysaccharide transport"/>
    <property type="evidence" value="ECO:0007669"/>
    <property type="project" value="UniProtKB-UniRule"/>
</dbReference>
<evidence type="ECO:0000256" key="3">
    <source>
        <dbReference type="ARBA" id="ARBA00022764"/>
    </source>
</evidence>
<evidence type="ECO:0000256" key="4">
    <source>
        <dbReference type="HAMAP-Rule" id="MF_01914"/>
    </source>
</evidence>
<dbReference type="GO" id="GO:0043165">
    <property type="term" value="P:Gram-negative-bacterium-type cell outer membrane assembly"/>
    <property type="evidence" value="ECO:0007669"/>
    <property type="project" value="UniProtKB-UniRule"/>
</dbReference>
<keyword evidence="7" id="KW-1185">Reference proteome</keyword>
<comment type="subcellular location">
    <subcellularLocation>
        <location evidence="4">Periplasm</location>
    </subcellularLocation>
</comment>
<dbReference type="RefSeq" id="WP_085284381.1">
    <property type="nucleotide sequence ID" value="NZ_FOBI01000004.1"/>
</dbReference>
<keyword evidence="2 4" id="KW-0732">Signal</keyword>
<organism evidence="6 7">
    <name type="scientific">Colwellia chukchiensis</name>
    <dbReference type="NCBI Taxonomy" id="641665"/>
    <lineage>
        <taxon>Bacteria</taxon>
        <taxon>Pseudomonadati</taxon>
        <taxon>Pseudomonadota</taxon>
        <taxon>Gammaproteobacteria</taxon>
        <taxon>Alteromonadales</taxon>
        <taxon>Colwelliaceae</taxon>
        <taxon>Colwellia</taxon>
    </lineage>
</organism>
<evidence type="ECO:0000259" key="5">
    <source>
        <dbReference type="Pfam" id="PF03968"/>
    </source>
</evidence>
<comment type="subunit">
    <text evidence="4">Component of the lipopolysaccharide transport and assembly complex.</text>
</comment>
<dbReference type="InterPro" id="IPR014340">
    <property type="entry name" value="LptA"/>
</dbReference>
<dbReference type="AlphaFoldDB" id="A0A1H7LGH1"/>
<sequence length="179" mass="19648" precursor="true">MYKPFITKRKTNVTLLAALLLMVGSSSAEKFDVQQEIKISSSRQAADLKNKIFSYIDNVIISQGTLTIHAELVQVISQAPNDDKIYIAKGSPATFAQTLQDGSPINLQANEIRYEPSKNIVVISGNALLRQEGSEVSGSKITYNFETEYVNAESLDNAKVETVLQPKNNGAAKPKDKQE</sequence>
<proteinExistence type="inferred from homology"/>
<dbReference type="Proteomes" id="UP000199297">
    <property type="component" value="Unassembled WGS sequence"/>
</dbReference>
<feature type="domain" description="Organic solvent tolerance-like N-terminal" evidence="5">
    <location>
        <begin position="38"/>
        <end position="148"/>
    </location>
</feature>
<accession>A0A1H7LGH1</accession>
<reference evidence="7" key="1">
    <citation type="submission" date="2016-10" db="EMBL/GenBank/DDBJ databases">
        <authorList>
            <person name="Varghese N."/>
            <person name="Submissions S."/>
        </authorList>
    </citation>
    <scope>NUCLEOTIDE SEQUENCE [LARGE SCALE GENOMIC DNA]</scope>
    <source>
        <strain evidence="7">CGMCC 1.9127</strain>
    </source>
</reference>
<evidence type="ECO:0000313" key="7">
    <source>
        <dbReference type="Proteomes" id="UP000199297"/>
    </source>
</evidence>
<dbReference type="EMBL" id="FOBI01000004">
    <property type="protein sequence ID" value="SEK97909.1"/>
    <property type="molecule type" value="Genomic_DNA"/>
</dbReference>
<keyword evidence="1 4" id="KW-0813">Transport</keyword>
<dbReference type="STRING" id="641665.GCA_002104455_02853"/>
<dbReference type="PANTHER" id="PTHR36504:SF1">
    <property type="entry name" value="LIPOPOLYSACCHARIDE EXPORT SYSTEM PROTEIN LPTA"/>
    <property type="match status" value="1"/>
</dbReference>
<dbReference type="InterPro" id="IPR005653">
    <property type="entry name" value="OstA-like_N"/>
</dbReference>
<name>A0A1H7LGH1_9GAMM</name>
<dbReference type="InterPro" id="IPR052037">
    <property type="entry name" value="LPS_export_LptA"/>
</dbReference>
<dbReference type="Pfam" id="PF03968">
    <property type="entry name" value="LptD_N"/>
    <property type="match status" value="1"/>
</dbReference>
<dbReference type="HAMAP" id="MF_01914">
    <property type="entry name" value="LPS_assembly_LptA"/>
    <property type="match status" value="1"/>
</dbReference>